<evidence type="ECO:0008006" key="2">
    <source>
        <dbReference type="Google" id="ProtNLM"/>
    </source>
</evidence>
<sequence>MQTPRNTLEYTKNIKRYAIIGEVSIAIKTITALLFDKIPSEIISTLSKPQKAVIIKSAEITDKVIFIFIQALILFQFFPAQ</sequence>
<proteinExistence type="predicted"/>
<dbReference type="AlphaFoldDB" id="A0A0F9K1H1"/>
<accession>A0A0F9K1H1</accession>
<name>A0A0F9K1H1_9ZZZZ</name>
<dbReference type="EMBL" id="LAZR01008912">
    <property type="protein sequence ID" value="KKM75798.1"/>
    <property type="molecule type" value="Genomic_DNA"/>
</dbReference>
<evidence type="ECO:0000313" key="1">
    <source>
        <dbReference type="EMBL" id="KKM75798.1"/>
    </source>
</evidence>
<gene>
    <name evidence="1" type="ORF">LCGC14_1386570</name>
</gene>
<protein>
    <recommendedName>
        <fullName evidence="2">CNNM transmembrane domain-containing protein</fullName>
    </recommendedName>
</protein>
<comment type="caution">
    <text evidence="1">The sequence shown here is derived from an EMBL/GenBank/DDBJ whole genome shotgun (WGS) entry which is preliminary data.</text>
</comment>
<reference evidence="1" key="1">
    <citation type="journal article" date="2015" name="Nature">
        <title>Complex archaea that bridge the gap between prokaryotes and eukaryotes.</title>
        <authorList>
            <person name="Spang A."/>
            <person name="Saw J.H."/>
            <person name="Jorgensen S.L."/>
            <person name="Zaremba-Niedzwiedzka K."/>
            <person name="Martijn J."/>
            <person name="Lind A.E."/>
            <person name="van Eijk R."/>
            <person name="Schleper C."/>
            <person name="Guy L."/>
            <person name="Ettema T.J."/>
        </authorList>
    </citation>
    <scope>NUCLEOTIDE SEQUENCE</scope>
</reference>
<organism evidence="1">
    <name type="scientific">marine sediment metagenome</name>
    <dbReference type="NCBI Taxonomy" id="412755"/>
    <lineage>
        <taxon>unclassified sequences</taxon>
        <taxon>metagenomes</taxon>
        <taxon>ecological metagenomes</taxon>
    </lineage>
</organism>